<dbReference type="PANTHER" id="PTHR11706">
    <property type="entry name" value="SOLUTE CARRIER PROTEIN FAMILY 11 MEMBER"/>
    <property type="match status" value="1"/>
</dbReference>
<keyword evidence="2" id="KW-0813">Transport</keyword>
<dbReference type="PANTHER" id="PTHR11706:SF33">
    <property type="entry name" value="NATURAL RESISTANCE-ASSOCIATED MACROPHAGE PROTEIN 2"/>
    <property type="match status" value="1"/>
</dbReference>
<proteinExistence type="predicted"/>
<gene>
    <name evidence="7" type="ORF">IW967_06010</name>
</gene>
<evidence type="ECO:0000313" key="8">
    <source>
        <dbReference type="Proteomes" id="UP000642910"/>
    </source>
</evidence>
<keyword evidence="4 6" id="KW-1133">Transmembrane helix</keyword>
<evidence type="ECO:0000256" key="3">
    <source>
        <dbReference type="ARBA" id="ARBA00022692"/>
    </source>
</evidence>
<keyword evidence="5 6" id="KW-0472">Membrane</keyword>
<evidence type="ECO:0000256" key="6">
    <source>
        <dbReference type="SAM" id="Phobius"/>
    </source>
</evidence>
<organism evidence="7 8">
    <name type="scientific">Alicyclobacillus mali</name>
    <name type="common">ex Roth et al. 2021</name>
    <dbReference type="NCBI Taxonomy" id="1123961"/>
    <lineage>
        <taxon>Bacteria</taxon>
        <taxon>Bacillati</taxon>
        <taxon>Bacillota</taxon>
        <taxon>Bacilli</taxon>
        <taxon>Bacillales</taxon>
        <taxon>Alicyclobacillaceae</taxon>
        <taxon>Alicyclobacillus</taxon>
    </lineage>
</organism>
<evidence type="ECO:0000256" key="2">
    <source>
        <dbReference type="ARBA" id="ARBA00022448"/>
    </source>
</evidence>
<name>A0ABS0F2A2_9BACL</name>
<dbReference type="Pfam" id="PF01566">
    <property type="entry name" value="Nramp"/>
    <property type="match status" value="1"/>
</dbReference>
<feature type="transmembrane region" description="Helical" evidence="6">
    <location>
        <begin position="130"/>
        <end position="155"/>
    </location>
</feature>
<feature type="transmembrane region" description="Helical" evidence="6">
    <location>
        <begin position="107"/>
        <end position="124"/>
    </location>
</feature>
<keyword evidence="3 6" id="KW-0812">Transmembrane</keyword>
<evidence type="ECO:0000313" key="7">
    <source>
        <dbReference type="EMBL" id="MBF8377428.1"/>
    </source>
</evidence>
<feature type="transmembrane region" description="Helical" evidence="6">
    <location>
        <begin position="403"/>
        <end position="425"/>
    </location>
</feature>
<feature type="transmembrane region" description="Helical" evidence="6">
    <location>
        <begin position="206"/>
        <end position="224"/>
    </location>
</feature>
<reference evidence="7 8" key="1">
    <citation type="submission" date="2020-11" db="EMBL/GenBank/DDBJ databases">
        <title>Genomic insight of Alicyclobacillus mali FL 18 reveals a new arsenic-resistant strain, with potential in environmental biotechnology.</title>
        <authorList>
            <person name="Fiorentino G."/>
            <person name="Gallo G."/>
            <person name="Aulitto M."/>
        </authorList>
    </citation>
    <scope>NUCLEOTIDE SEQUENCE [LARGE SCALE GENOMIC DNA]</scope>
    <source>
        <strain evidence="7 8">FL 18</strain>
    </source>
</reference>
<feature type="transmembrane region" description="Helical" evidence="6">
    <location>
        <begin position="345"/>
        <end position="368"/>
    </location>
</feature>
<feature type="transmembrane region" description="Helical" evidence="6">
    <location>
        <begin position="374"/>
        <end position="391"/>
    </location>
</feature>
<protein>
    <submittedName>
        <fullName evidence="7">Divalent metal cation transporter</fullName>
    </submittedName>
</protein>
<dbReference type="EMBL" id="JADPKZ010000036">
    <property type="protein sequence ID" value="MBF8377428.1"/>
    <property type="molecule type" value="Genomic_DNA"/>
</dbReference>
<evidence type="ECO:0000256" key="4">
    <source>
        <dbReference type="ARBA" id="ARBA00022989"/>
    </source>
</evidence>
<feature type="transmembrane region" description="Helical" evidence="6">
    <location>
        <begin position="61"/>
        <end position="80"/>
    </location>
</feature>
<feature type="transmembrane region" description="Helical" evidence="6">
    <location>
        <begin position="299"/>
        <end position="324"/>
    </location>
</feature>
<dbReference type="InterPro" id="IPR001046">
    <property type="entry name" value="NRAMP_fam"/>
</dbReference>
<evidence type="ECO:0000256" key="1">
    <source>
        <dbReference type="ARBA" id="ARBA00004141"/>
    </source>
</evidence>
<dbReference type="Proteomes" id="UP000642910">
    <property type="component" value="Unassembled WGS sequence"/>
</dbReference>
<feature type="transmembrane region" description="Helical" evidence="6">
    <location>
        <begin position="245"/>
        <end position="269"/>
    </location>
</feature>
<feature type="transmembrane region" description="Helical" evidence="6">
    <location>
        <begin position="167"/>
        <end position="186"/>
    </location>
</feature>
<feature type="transmembrane region" description="Helical" evidence="6">
    <location>
        <begin position="32"/>
        <end position="55"/>
    </location>
</feature>
<keyword evidence="8" id="KW-1185">Reference proteome</keyword>
<evidence type="ECO:0000256" key="5">
    <source>
        <dbReference type="ARBA" id="ARBA00023136"/>
    </source>
</evidence>
<accession>A0ABS0F2A2</accession>
<sequence length="429" mass="46108">MVFATRGMDLMGQTDVMQAEAPRTARGVWWRLLSTVGPGVIVMLANTDAGCIITAAQSGAVWGYAMVLPQLVLIPIVYLVQEITVRLGLVTGQGHGQLIRRHFGRGWAWLSVSTLFLSAIGALVTEFAGIAGVGALFGISPYYTVSIATILLIALALTGSYKRVERIGIAMGLFELALVPGALLAHPSWHQLVQGLATVPLNHPSYVYLLAANVGAVIMPWMIFYQQSAVVDRKLTLRDLRFARWDTFLGSILTQVIMIAVVIMIAATVGRTRPNAPLETVGDIAQGLTPFLGAAAAKVIFGLGMLGASFVAALVVSLAGAWGIGEVTGIRHSLNTRWKDAKAFYTVYSLAHIGGALLVFSGLNLITLSVDTEVMNSLLLPIVLGFLLLLERRALPPEYRMRGAYRWVVTGLSFIVMAFGVYMGLQIVV</sequence>
<comment type="subcellular location">
    <subcellularLocation>
        <location evidence="1">Membrane</location>
        <topology evidence="1">Multi-pass membrane protein</topology>
    </subcellularLocation>
</comment>
<comment type="caution">
    <text evidence="7">The sequence shown here is derived from an EMBL/GenBank/DDBJ whole genome shotgun (WGS) entry which is preliminary data.</text>
</comment>